<dbReference type="InterPro" id="IPR039609">
    <property type="entry name" value="VQ_15/22"/>
</dbReference>
<protein>
    <recommendedName>
        <fullName evidence="2">VQ domain-containing protein</fullName>
    </recommendedName>
</protein>
<organism evidence="3 4">
    <name type="scientific">Rhynchospora tenuis</name>
    <dbReference type="NCBI Taxonomy" id="198213"/>
    <lineage>
        <taxon>Eukaryota</taxon>
        <taxon>Viridiplantae</taxon>
        <taxon>Streptophyta</taxon>
        <taxon>Embryophyta</taxon>
        <taxon>Tracheophyta</taxon>
        <taxon>Spermatophyta</taxon>
        <taxon>Magnoliopsida</taxon>
        <taxon>Liliopsida</taxon>
        <taxon>Poales</taxon>
        <taxon>Cyperaceae</taxon>
        <taxon>Cyperoideae</taxon>
        <taxon>Rhynchosporeae</taxon>
        <taxon>Rhynchospora</taxon>
    </lineage>
</organism>
<evidence type="ECO:0000313" key="4">
    <source>
        <dbReference type="Proteomes" id="UP001210211"/>
    </source>
</evidence>
<dbReference type="PANTHER" id="PTHR33179:SF29">
    <property type="entry name" value="OS06G0666400 PROTEIN"/>
    <property type="match status" value="1"/>
</dbReference>
<accession>A0AAD6F0M3</accession>
<comment type="caution">
    <text evidence="3">The sequence shown here is derived from an EMBL/GenBank/DDBJ whole genome shotgun (WGS) entry which is preliminary data.</text>
</comment>
<feature type="compositionally biased region" description="Basic residues" evidence="1">
    <location>
        <begin position="98"/>
        <end position="108"/>
    </location>
</feature>
<feature type="region of interest" description="Disordered" evidence="1">
    <location>
        <begin position="77"/>
        <end position="111"/>
    </location>
</feature>
<name>A0AAD6F0M3_9POAL</name>
<feature type="compositionally biased region" description="Polar residues" evidence="1">
    <location>
        <begin position="77"/>
        <end position="92"/>
    </location>
</feature>
<feature type="domain" description="VQ" evidence="2">
    <location>
        <begin position="113"/>
        <end position="136"/>
    </location>
</feature>
<dbReference type="Pfam" id="PF05678">
    <property type="entry name" value="VQ"/>
    <property type="match status" value="1"/>
</dbReference>
<dbReference type="PANTHER" id="PTHR33179">
    <property type="entry name" value="VQ MOTIF-CONTAINING PROTEIN"/>
    <property type="match status" value="1"/>
</dbReference>
<dbReference type="EMBL" id="JAMRDG010000001">
    <property type="protein sequence ID" value="KAJ3707803.1"/>
    <property type="molecule type" value="Genomic_DNA"/>
</dbReference>
<dbReference type="InterPro" id="IPR008889">
    <property type="entry name" value="VQ"/>
</dbReference>
<evidence type="ECO:0000313" key="3">
    <source>
        <dbReference type="EMBL" id="KAJ3707803.1"/>
    </source>
</evidence>
<evidence type="ECO:0000259" key="2">
    <source>
        <dbReference type="Pfam" id="PF05678"/>
    </source>
</evidence>
<sequence>MWSLSFQKNPPLPPLAGKAPIASPSCPSYMATSDPNSGLADWADLYGHNQGLMMPATTMRQPASMPDLTVVNTATSASGMTGPTNSPPSNMEASRIGKSPRRRSRASRRAPVTLLNTDTSNFRAMVQQFTGIPSGPYSSGSLPGSSSGSGPTISFGLDFSAPAVRPSGAVMSFGQLQQQQYQRQPPFQEQVFSSQQQPPRQEQQQYQYGGNMFTPGELNSNNNGNNDMFIHGFANDSMFVDGMSDRMMSKAANSATNINGDGYFG</sequence>
<keyword evidence="4" id="KW-1185">Reference proteome</keyword>
<dbReference type="Proteomes" id="UP001210211">
    <property type="component" value="Unassembled WGS sequence"/>
</dbReference>
<gene>
    <name evidence="3" type="ORF">LUZ61_011508</name>
</gene>
<evidence type="ECO:0000256" key="1">
    <source>
        <dbReference type="SAM" id="MobiDB-lite"/>
    </source>
</evidence>
<dbReference type="AlphaFoldDB" id="A0AAD6F0M3"/>
<proteinExistence type="predicted"/>
<reference evidence="3 4" key="1">
    <citation type="journal article" date="2022" name="Cell">
        <title>Repeat-based holocentromeres influence genome architecture and karyotype evolution.</title>
        <authorList>
            <person name="Hofstatter P.G."/>
            <person name="Thangavel G."/>
            <person name="Lux T."/>
            <person name="Neumann P."/>
            <person name="Vondrak T."/>
            <person name="Novak P."/>
            <person name="Zhang M."/>
            <person name="Costa L."/>
            <person name="Castellani M."/>
            <person name="Scott A."/>
            <person name="Toegelov H."/>
            <person name="Fuchs J."/>
            <person name="Mata-Sucre Y."/>
            <person name="Dias Y."/>
            <person name="Vanzela A.L.L."/>
            <person name="Huettel B."/>
            <person name="Almeida C.C.S."/>
            <person name="Simkova H."/>
            <person name="Souza G."/>
            <person name="Pedrosa-Harand A."/>
            <person name="Macas J."/>
            <person name="Mayer K.F.X."/>
            <person name="Houben A."/>
            <person name="Marques A."/>
        </authorList>
    </citation>
    <scope>NUCLEOTIDE SEQUENCE [LARGE SCALE GENOMIC DNA]</scope>
    <source>
        <strain evidence="3">RhyTen1mFocal</strain>
    </source>
</reference>